<dbReference type="CDD" id="cd15482">
    <property type="entry name" value="Sialidase_non-viral"/>
    <property type="match status" value="1"/>
</dbReference>
<name>X1GQN1_9ZZZZ</name>
<evidence type="ECO:0008006" key="2">
    <source>
        <dbReference type="Google" id="ProtNLM"/>
    </source>
</evidence>
<gene>
    <name evidence="1" type="ORF">S03H2_15272</name>
</gene>
<dbReference type="InterPro" id="IPR036278">
    <property type="entry name" value="Sialidase_sf"/>
</dbReference>
<dbReference type="AlphaFoldDB" id="X1GQN1"/>
<comment type="caution">
    <text evidence="1">The sequence shown here is derived from an EMBL/GenBank/DDBJ whole genome shotgun (WGS) entry which is preliminary data.</text>
</comment>
<organism evidence="1">
    <name type="scientific">marine sediment metagenome</name>
    <dbReference type="NCBI Taxonomy" id="412755"/>
    <lineage>
        <taxon>unclassified sequences</taxon>
        <taxon>metagenomes</taxon>
        <taxon>ecological metagenomes</taxon>
    </lineage>
</organism>
<sequence>MDVDITGGPYNGNIYVAYMDDAPGYTDTDIYFTRSTNNGNTWSQKIRINDDPLNNGCDQFHPWLTVAQDGSIIVVFLDRRLDSGNLFMDLYMTTSTNGGNTWSENERITTVSSDPTAGSKFTPLCQAANKFPIKIDQPLILAGRAGLLGEYIGVTASSIDDIHPIWTDTRLGNQDVFTGVKIPPSVEEKISQRIHKEVIILYPEPFVKNVRVDFSLSERKNI</sequence>
<accession>X1GQN1</accession>
<proteinExistence type="predicted"/>
<dbReference type="SUPFAM" id="SSF50939">
    <property type="entry name" value="Sialidases"/>
    <property type="match status" value="1"/>
</dbReference>
<evidence type="ECO:0000313" key="1">
    <source>
        <dbReference type="EMBL" id="GAH47175.1"/>
    </source>
</evidence>
<protein>
    <recommendedName>
        <fullName evidence="2">Sialidase domain-containing protein</fullName>
    </recommendedName>
</protein>
<reference evidence="1" key="1">
    <citation type="journal article" date="2014" name="Front. Microbiol.">
        <title>High frequency of phylogenetically diverse reductive dehalogenase-homologous genes in deep subseafloor sedimentary metagenomes.</title>
        <authorList>
            <person name="Kawai M."/>
            <person name="Futagami T."/>
            <person name="Toyoda A."/>
            <person name="Takaki Y."/>
            <person name="Nishi S."/>
            <person name="Hori S."/>
            <person name="Arai W."/>
            <person name="Tsubouchi T."/>
            <person name="Morono Y."/>
            <person name="Uchiyama I."/>
            <person name="Ito T."/>
            <person name="Fujiyama A."/>
            <person name="Inagaki F."/>
            <person name="Takami H."/>
        </authorList>
    </citation>
    <scope>NUCLEOTIDE SEQUENCE</scope>
    <source>
        <strain evidence="1">Expedition CK06-06</strain>
    </source>
</reference>
<dbReference type="Gene3D" id="2.120.10.10">
    <property type="match status" value="1"/>
</dbReference>
<dbReference type="EMBL" id="BARU01007757">
    <property type="protein sequence ID" value="GAH47175.1"/>
    <property type="molecule type" value="Genomic_DNA"/>
</dbReference>
<feature type="non-terminal residue" evidence="1">
    <location>
        <position position="222"/>
    </location>
</feature>